<protein>
    <submittedName>
        <fullName evidence="2">Uncharacterized protein</fullName>
    </submittedName>
</protein>
<gene>
    <name evidence="2" type="ORF">HfgLR_12590</name>
</gene>
<dbReference type="Proteomes" id="UP000663064">
    <property type="component" value="Chromosome"/>
</dbReference>
<reference evidence="2" key="1">
    <citation type="journal article" date="2021" name="Front. Microbiol.">
        <title>Cellular and Genomic Properties of Haloferax gibbonsii LR2-5, the Host of Euryarchaeal Virus HFTV1.</title>
        <authorList>
            <person name="Tittes C."/>
            <person name="Schwarzer S."/>
            <person name="Pfeiffer F."/>
            <person name="Dyall-Smith M."/>
            <person name="Rodriguez-Franco M."/>
            <person name="Oksanen H.M."/>
            <person name="Quax T.E.F."/>
        </authorList>
    </citation>
    <scope>NUCLEOTIDE SEQUENCE</scope>
    <source>
        <strain evidence="2">LR2-5</strain>
    </source>
</reference>
<dbReference type="EMBL" id="CP063205">
    <property type="protein sequence ID" value="QOS12654.1"/>
    <property type="molecule type" value="Genomic_DNA"/>
</dbReference>
<dbReference type="AlphaFoldDB" id="A0A871BIU9"/>
<name>A0A871BIU9_HALGI</name>
<evidence type="ECO:0000313" key="2">
    <source>
        <dbReference type="EMBL" id="QOS12654.1"/>
    </source>
</evidence>
<sequence length="68" mass="7124">MNIQRIVGGIVFMAVVAGLVGGTTFYALESVEQPQPPADIQVAATQTDADSILISGPVLNVEPRTRLS</sequence>
<feature type="transmembrane region" description="Helical" evidence="1">
    <location>
        <begin position="6"/>
        <end position="28"/>
    </location>
</feature>
<evidence type="ECO:0000256" key="1">
    <source>
        <dbReference type="SAM" id="Phobius"/>
    </source>
</evidence>
<organism evidence="2 3">
    <name type="scientific">Haloferax gibbonsii</name>
    <dbReference type="NCBI Taxonomy" id="35746"/>
    <lineage>
        <taxon>Archaea</taxon>
        <taxon>Methanobacteriati</taxon>
        <taxon>Methanobacteriota</taxon>
        <taxon>Stenosarchaea group</taxon>
        <taxon>Halobacteria</taxon>
        <taxon>Halobacteriales</taxon>
        <taxon>Haloferacaceae</taxon>
        <taxon>Haloferax</taxon>
    </lineage>
</organism>
<keyword evidence="1" id="KW-1133">Transmembrane helix</keyword>
<evidence type="ECO:0000313" key="3">
    <source>
        <dbReference type="Proteomes" id="UP000663064"/>
    </source>
</evidence>
<keyword evidence="1" id="KW-0812">Transmembrane</keyword>
<keyword evidence="1" id="KW-0472">Membrane</keyword>
<proteinExistence type="predicted"/>
<accession>A0A871BIU9</accession>